<gene>
    <name evidence="1" type="ORF">R1flu_008112</name>
</gene>
<dbReference type="Proteomes" id="UP001605036">
    <property type="component" value="Unassembled WGS sequence"/>
</dbReference>
<proteinExistence type="predicted"/>
<keyword evidence="2" id="KW-1185">Reference proteome</keyword>
<evidence type="ECO:0000313" key="2">
    <source>
        <dbReference type="Proteomes" id="UP001605036"/>
    </source>
</evidence>
<comment type="caution">
    <text evidence="1">The sequence shown here is derived from an EMBL/GenBank/DDBJ whole genome shotgun (WGS) entry which is preliminary data.</text>
</comment>
<accession>A0ABD1YEA6</accession>
<dbReference type="AlphaFoldDB" id="A0ABD1YEA6"/>
<reference evidence="1 2" key="1">
    <citation type="submission" date="2024-09" db="EMBL/GenBank/DDBJ databases">
        <title>Chromosome-scale assembly of Riccia fluitans.</title>
        <authorList>
            <person name="Paukszto L."/>
            <person name="Sawicki J."/>
            <person name="Karawczyk K."/>
            <person name="Piernik-Szablinska J."/>
            <person name="Szczecinska M."/>
            <person name="Mazdziarz M."/>
        </authorList>
    </citation>
    <scope>NUCLEOTIDE SEQUENCE [LARGE SCALE GENOMIC DNA]</scope>
    <source>
        <strain evidence="1">Rf_01</strain>
        <tissue evidence="1">Aerial parts of the thallus</tissue>
    </source>
</reference>
<name>A0ABD1YEA6_9MARC</name>
<protein>
    <submittedName>
        <fullName evidence="1">Uncharacterized protein</fullName>
    </submittedName>
</protein>
<evidence type="ECO:0000313" key="1">
    <source>
        <dbReference type="EMBL" id="KAL2623867.1"/>
    </source>
</evidence>
<dbReference type="EMBL" id="JBHFFA010000005">
    <property type="protein sequence ID" value="KAL2623867.1"/>
    <property type="molecule type" value="Genomic_DNA"/>
</dbReference>
<sequence>MFEQSFGSGLGTRRSLASLTISLSSLRDEETAQPINLLTSLRALSPCCHRLAELLFPEHVPIARSPMKKALRSIFQTQSFSRSVPPTSHSFLHRHFQSKTQETVLRNRPQYVLQQERLERPGTEGSFLGQKAL</sequence>
<organism evidence="1 2">
    <name type="scientific">Riccia fluitans</name>
    <dbReference type="NCBI Taxonomy" id="41844"/>
    <lineage>
        <taxon>Eukaryota</taxon>
        <taxon>Viridiplantae</taxon>
        <taxon>Streptophyta</taxon>
        <taxon>Embryophyta</taxon>
        <taxon>Marchantiophyta</taxon>
        <taxon>Marchantiopsida</taxon>
        <taxon>Marchantiidae</taxon>
        <taxon>Marchantiales</taxon>
        <taxon>Ricciaceae</taxon>
        <taxon>Riccia</taxon>
    </lineage>
</organism>